<dbReference type="Pfam" id="PF01738">
    <property type="entry name" value="DLH"/>
    <property type="match status" value="1"/>
</dbReference>
<protein>
    <recommendedName>
        <fullName evidence="1">Dienelactone hydrolase domain-containing protein</fullName>
    </recommendedName>
</protein>
<dbReference type="RefSeq" id="XP_016208975.1">
    <property type="nucleotide sequence ID" value="XM_016363217.1"/>
</dbReference>
<dbReference type="InterPro" id="IPR029058">
    <property type="entry name" value="AB_hydrolase_fold"/>
</dbReference>
<dbReference type="PANTHER" id="PTHR17630:SF105">
    <property type="entry name" value="DIENELACTONE HYDROLASE FAMILY PROTEIN (AFU_ORTHOLOGUE AFUA_4G08790)"/>
    <property type="match status" value="1"/>
</dbReference>
<feature type="domain" description="Dienelactone hydrolase" evidence="1">
    <location>
        <begin position="29"/>
        <end position="276"/>
    </location>
</feature>
<dbReference type="AlphaFoldDB" id="A0A0D1XAA3"/>
<organism evidence="2 3">
    <name type="scientific">Verruconis gallopava</name>
    <dbReference type="NCBI Taxonomy" id="253628"/>
    <lineage>
        <taxon>Eukaryota</taxon>
        <taxon>Fungi</taxon>
        <taxon>Dikarya</taxon>
        <taxon>Ascomycota</taxon>
        <taxon>Pezizomycotina</taxon>
        <taxon>Dothideomycetes</taxon>
        <taxon>Pleosporomycetidae</taxon>
        <taxon>Venturiales</taxon>
        <taxon>Sympoventuriaceae</taxon>
        <taxon>Verruconis</taxon>
    </lineage>
</organism>
<name>A0A0D1XAA3_9PEZI</name>
<accession>A0A0D1XAA3</accession>
<dbReference type="STRING" id="253628.A0A0D1XAA3"/>
<dbReference type="InParanoid" id="A0A0D1XAA3"/>
<gene>
    <name evidence="2" type="ORF">PV09_09202</name>
</gene>
<sequence length="283" mass="31241">MSCPNCFSGHVNAATPKGREEKVFDRDCYIAEPGEGKAVKGIIVIISDAFGWQFVNNRILADHYATRGDFKVYLPDFMDGTAAPISLLTTTNKLLEDKSLIGWLKKPFQVVSLLSVAAPYMMSNSFPKSWPKVTSFFQALRDSEEGKKLPIGAAGFCWGGKHTVNLCHGFRTPSGVNLIDAGFTAHPSNLSIPSEIEKLKLPLSIAQPEKDMAVSVTQYETIKTTLANLKKEEGLESEVVEYKGTTHGFAVRADESKDEAKQAEQAEDQAIKWFQTQFAKVER</sequence>
<dbReference type="InterPro" id="IPR002925">
    <property type="entry name" value="Dienelactn_hydro"/>
</dbReference>
<dbReference type="Proteomes" id="UP000053259">
    <property type="component" value="Unassembled WGS sequence"/>
</dbReference>
<keyword evidence="3" id="KW-1185">Reference proteome</keyword>
<evidence type="ECO:0000313" key="2">
    <source>
        <dbReference type="EMBL" id="KIV99105.1"/>
    </source>
</evidence>
<dbReference type="OrthoDB" id="17560at2759"/>
<dbReference type="GO" id="GO:0016787">
    <property type="term" value="F:hydrolase activity"/>
    <property type="evidence" value="ECO:0007669"/>
    <property type="project" value="InterPro"/>
</dbReference>
<dbReference type="GeneID" id="27317175"/>
<dbReference type="Gene3D" id="3.40.50.1820">
    <property type="entry name" value="alpha/beta hydrolase"/>
    <property type="match status" value="1"/>
</dbReference>
<reference evidence="2 3" key="1">
    <citation type="submission" date="2015-01" db="EMBL/GenBank/DDBJ databases">
        <title>The Genome Sequence of Ochroconis gallopava CBS43764.</title>
        <authorList>
            <consortium name="The Broad Institute Genomics Platform"/>
            <person name="Cuomo C."/>
            <person name="de Hoog S."/>
            <person name="Gorbushina A."/>
            <person name="Stielow B."/>
            <person name="Teixiera M."/>
            <person name="Abouelleil A."/>
            <person name="Chapman S.B."/>
            <person name="Priest M."/>
            <person name="Young S.K."/>
            <person name="Wortman J."/>
            <person name="Nusbaum C."/>
            <person name="Birren B."/>
        </authorList>
    </citation>
    <scope>NUCLEOTIDE SEQUENCE [LARGE SCALE GENOMIC DNA]</scope>
    <source>
        <strain evidence="2 3">CBS 43764</strain>
    </source>
</reference>
<evidence type="ECO:0000313" key="3">
    <source>
        <dbReference type="Proteomes" id="UP000053259"/>
    </source>
</evidence>
<dbReference type="PANTHER" id="PTHR17630">
    <property type="entry name" value="DIENELACTONE HYDROLASE"/>
    <property type="match status" value="1"/>
</dbReference>
<proteinExistence type="predicted"/>
<dbReference type="VEuPathDB" id="FungiDB:PV09_09202"/>
<dbReference type="SUPFAM" id="SSF53474">
    <property type="entry name" value="alpha/beta-Hydrolases"/>
    <property type="match status" value="1"/>
</dbReference>
<dbReference type="EMBL" id="KN847585">
    <property type="protein sequence ID" value="KIV99105.1"/>
    <property type="molecule type" value="Genomic_DNA"/>
</dbReference>
<dbReference type="HOGENOM" id="CLU_054590_2_3_1"/>
<evidence type="ECO:0000259" key="1">
    <source>
        <dbReference type="Pfam" id="PF01738"/>
    </source>
</evidence>